<dbReference type="AlphaFoldDB" id="A0A9D1KHT1"/>
<sequence length="48" mass="5876">MITRLVNCEKMPERFVLGSDSLREIRKEYENRLEELKEWEALSRQSDF</sequence>
<protein>
    <submittedName>
        <fullName evidence="1">Uncharacterized protein</fullName>
    </submittedName>
</protein>
<organism evidence="1 2">
    <name type="scientific">Candidatus Caccovicinus merdipullorum</name>
    <dbReference type="NCBI Taxonomy" id="2840724"/>
    <lineage>
        <taxon>Bacteria</taxon>
        <taxon>Bacillati</taxon>
        <taxon>Bacillota</taxon>
        <taxon>Clostridia</taxon>
        <taxon>Eubacteriales</taxon>
        <taxon>Candidatus Caccovicinus</taxon>
    </lineage>
</organism>
<proteinExistence type="predicted"/>
<dbReference type="EMBL" id="DVKS01000219">
    <property type="protein sequence ID" value="HIT43017.1"/>
    <property type="molecule type" value="Genomic_DNA"/>
</dbReference>
<dbReference type="Proteomes" id="UP000886860">
    <property type="component" value="Unassembled WGS sequence"/>
</dbReference>
<evidence type="ECO:0000313" key="1">
    <source>
        <dbReference type="EMBL" id="HIT43017.1"/>
    </source>
</evidence>
<comment type="caution">
    <text evidence="1">The sequence shown here is derived from an EMBL/GenBank/DDBJ whole genome shotgun (WGS) entry which is preliminary data.</text>
</comment>
<reference evidence="1" key="2">
    <citation type="journal article" date="2021" name="PeerJ">
        <title>Extensive microbial diversity within the chicken gut microbiome revealed by metagenomics and culture.</title>
        <authorList>
            <person name="Gilroy R."/>
            <person name="Ravi A."/>
            <person name="Getino M."/>
            <person name="Pursley I."/>
            <person name="Horton D.L."/>
            <person name="Alikhan N.F."/>
            <person name="Baker D."/>
            <person name="Gharbi K."/>
            <person name="Hall N."/>
            <person name="Watson M."/>
            <person name="Adriaenssens E.M."/>
            <person name="Foster-Nyarko E."/>
            <person name="Jarju S."/>
            <person name="Secka A."/>
            <person name="Antonio M."/>
            <person name="Oren A."/>
            <person name="Chaudhuri R.R."/>
            <person name="La Ragione R."/>
            <person name="Hildebrand F."/>
            <person name="Pallen M.J."/>
        </authorList>
    </citation>
    <scope>NUCLEOTIDE SEQUENCE</scope>
    <source>
        <strain evidence="1">CHK123-3438</strain>
    </source>
</reference>
<name>A0A9D1KHT1_9FIRM</name>
<evidence type="ECO:0000313" key="2">
    <source>
        <dbReference type="Proteomes" id="UP000886860"/>
    </source>
</evidence>
<accession>A0A9D1KHT1</accession>
<gene>
    <name evidence="1" type="ORF">IAB60_13145</name>
</gene>
<reference evidence="1" key="1">
    <citation type="submission" date="2020-10" db="EMBL/GenBank/DDBJ databases">
        <authorList>
            <person name="Gilroy R."/>
        </authorList>
    </citation>
    <scope>NUCLEOTIDE SEQUENCE</scope>
    <source>
        <strain evidence="1">CHK123-3438</strain>
    </source>
</reference>